<sequence length="298" mass="32885">MLGAITNTYGRAIVSSRSNLDRSSISHRPMIIKMSQFHWASTQADVEAHLRQAIPVREPLSVFEPKHHLVFAAPRNTAPALCIAACELVGGHRNQAMAAASALHLMHAAAFTREHLPLTDKPKLGPMINRKYGPNIELLTGEGLFSFGYELLARSDDPAQNNSERVLRAILEMSRAMGSQGMIDGQYHNLPNIQFNGHDPCHVERIRIKHVSEKKGQLHACGAACGAILGGGNELEIERLRKYGLYVGMMQGMLPWVEGKGKEEGLMKEVEKLRNLAIKELESFKGGNFGEISMFVNV</sequence>
<comment type="similarity">
    <text evidence="2 5">Belongs to the FPP/GGPP synthase family.</text>
</comment>
<dbReference type="KEGG" id="qsa:O6P43_013709"/>
<proteinExistence type="inferred from homology"/>
<evidence type="ECO:0000256" key="5">
    <source>
        <dbReference type="RuleBase" id="RU004466"/>
    </source>
</evidence>
<organism evidence="6 7">
    <name type="scientific">Quillaja saponaria</name>
    <name type="common">Soap bark tree</name>
    <dbReference type="NCBI Taxonomy" id="32244"/>
    <lineage>
        <taxon>Eukaryota</taxon>
        <taxon>Viridiplantae</taxon>
        <taxon>Streptophyta</taxon>
        <taxon>Embryophyta</taxon>
        <taxon>Tracheophyta</taxon>
        <taxon>Spermatophyta</taxon>
        <taxon>Magnoliopsida</taxon>
        <taxon>eudicotyledons</taxon>
        <taxon>Gunneridae</taxon>
        <taxon>Pentapetalae</taxon>
        <taxon>rosids</taxon>
        <taxon>fabids</taxon>
        <taxon>Fabales</taxon>
        <taxon>Quillajaceae</taxon>
        <taxon>Quillaja</taxon>
    </lineage>
</organism>
<dbReference type="EMBL" id="JARAOO010000006">
    <property type="protein sequence ID" value="KAJ7963805.1"/>
    <property type="molecule type" value="Genomic_DNA"/>
</dbReference>
<dbReference type="Proteomes" id="UP001163823">
    <property type="component" value="Chromosome 6"/>
</dbReference>
<evidence type="ECO:0000313" key="7">
    <source>
        <dbReference type="Proteomes" id="UP001163823"/>
    </source>
</evidence>
<keyword evidence="5" id="KW-0808">Transferase</keyword>
<name>A0AAD7LVH3_QUISA</name>
<dbReference type="GO" id="GO:0004659">
    <property type="term" value="F:prenyltransferase activity"/>
    <property type="evidence" value="ECO:0007669"/>
    <property type="project" value="InterPro"/>
</dbReference>
<dbReference type="PANTHER" id="PTHR43281:SF6">
    <property type="entry name" value="HETERODIMERIC GERANYLGERANYL PYROPHOSPHATE SYNTHASE SMALL SUBUNIT, CHLOROPLASTIC-LIKE"/>
    <property type="match status" value="1"/>
</dbReference>
<comment type="cofactor">
    <cofactor evidence="1">
        <name>Mg(2+)</name>
        <dbReference type="ChEBI" id="CHEBI:18420"/>
    </cofactor>
</comment>
<dbReference type="Gene3D" id="1.10.600.10">
    <property type="entry name" value="Farnesyl Diphosphate Synthase"/>
    <property type="match status" value="1"/>
</dbReference>
<reference evidence="6" key="1">
    <citation type="journal article" date="2023" name="Science">
        <title>Elucidation of the pathway for biosynthesis of saponin adjuvants from the soapbark tree.</title>
        <authorList>
            <person name="Reed J."/>
            <person name="Orme A."/>
            <person name="El-Demerdash A."/>
            <person name="Owen C."/>
            <person name="Martin L.B.B."/>
            <person name="Misra R.C."/>
            <person name="Kikuchi S."/>
            <person name="Rejzek M."/>
            <person name="Martin A.C."/>
            <person name="Harkess A."/>
            <person name="Leebens-Mack J."/>
            <person name="Louveau T."/>
            <person name="Stephenson M.J."/>
            <person name="Osbourn A."/>
        </authorList>
    </citation>
    <scope>NUCLEOTIDE SEQUENCE</scope>
    <source>
        <strain evidence="6">S10</strain>
    </source>
</reference>
<dbReference type="PANTHER" id="PTHR43281">
    <property type="entry name" value="FARNESYL DIPHOSPHATE SYNTHASE"/>
    <property type="match status" value="1"/>
</dbReference>
<keyword evidence="3" id="KW-0479">Metal-binding</keyword>
<evidence type="ECO:0000256" key="4">
    <source>
        <dbReference type="ARBA" id="ARBA00022842"/>
    </source>
</evidence>
<evidence type="ECO:0000313" key="6">
    <source>
        <dbReference type="EMBL" id="KAJ7963805.1"/>
    </source>
</evidence>
<accession>A0AAD7LVH3</accession>
<gene>
    <name evidence="6" type="ORF">O6P43_013709</name>
</gene>
<dbReference type="Pfam" id="PF00348">
    <property type="entry name" value="polyprenyl_synt"/>
    <property type="match status" value="1"/>
</dbReference>
<dbReference type="GO" id="GO:0046872">
    <property type="term" value="F:metal ion binding"/>
    <property type="evidence" value="ECO:0007669"/>
    <property type="project" value="UniProtKB-KW"/>
</dbReference>
<dbReference type="InterPro" id="IPR000092">
    <property type="entry name" value="Polyprenyl_synt"/>
</dbReference>
<evidence type="ECO:0000256" key="2">
    <source>
        <dbReference type="ARBA" id="ARBA00006706"/>
    </source>
</evidence>
<dbReference type="GO" id="GO:0008299">
    <property type="term" value="P:isoprenoid biosynthetic process"/>
    <property type="evidence" value="ECO:0007669"/>
    <property type="project" value="InterPro"/>
</dbReference>
<keyword evidence="7" id="KW-1185">Reference proteome</keyword>
<dbReference type="SUPFAM" id="SSF48576">
    <property type="entry name" value="Terpenoid synthases"/>
    <property type="match status" value="1"/>
</dbReference>
<comment type="caution">
    <text evidence="6">The sequence shown here is derived from an EMBL/GenBank/DDBJ whole genome shotgun (WGS) entry which is preliminary data.</text>
</comment>
<dbReference type="AlphaFoldDB" id="A0AAD7LVH3"/>
<evidence type="ECO:0000256" key="1">
    <source>
        <dbReference type="ARBA" id="ARBA00001946"/>
    </source>
</evidence>
<protein>
    <submittedName>
        <fullName evidence="6">Geranylgeranyl pyrophosphate synthase</fullName>
    </submittedName>
</protein>
<dbReference type="InterPro" id="IPR008949">
    <property type="entry name" value="Isoprenoid_synthase_dom_sf"/>
</dbReference>
<keyword evidence="4" id="KW-0460">Magnesium</keyword>
<evidence type="ECO:0000256" key="3">
    <source>
        <dbReference type="ARBA" id="ARBA00022723"/>
    </source>
</evidence>